<reference evidence="4" key="3">
    <citation type="submission" date="2015-06" db="UniProtKB">
        <authorList>
            <consortium name="EnsemblProtists"/>
        </authorList>
    </citation>
    <scope>IDENTIFICATION</scope>
</reference>
<dbReference type="PANTHER" id="PTHR48081">
    <property type="entry name" value="AB HYDROLASE SUPERFAMILY PROTEIN C4A8.06C"/>
    <property type="match status" value="1"/>
</dbReference>
<feature type="domain" description="Peptidase S9 prolyl oligopeptidase catalytic" evidence="2">
    <location>
        <begin position="33"/>
        <end position="210"/>
    </location>
</feature>
<gene>
    <name evidence="3" type="ORF">GUITHDRAFT_132065</name>
</gene>
<dbReference type="OrthoDB" id="408631at2759"/>
<sequence>MVCKNYSIPCPLTSDFRTIDNTPITSIVVDLCDLGFAVAEVEYRRRDDEGGGWPGTNLDGVEALNALPHVCQEHALHLDLDRVMLVGHSAGGALVLWLGEQELRVNVRLIVAVAPVTDLEDGYRRRLSDEGDAIELYMKCTPDTAEGLREYSKASPIRLLPARRNILLVVGSEDRDVPADMIEKYYQKAAKEKQDSDLLLQIVKIPEADHYDILSRGHLAWKKVKDGIVEIWKACTEL</sequence>
<accession>L1K1T6</accession>
<dbReference type="PaxDb" id="55529-EKX54313"/>
<dbReference type="KEGG" id="gtt:GUITHDRAFT_132065"/>
<protein>
    <recommendedName>
        <fullName evidence="2">Peptidase S9 prolyl oligopeptidase catalytic domain-containing protein</fullName>
    </recommendedName>
</protein>
<organism evidence="3">
    <name type="scientific">Guillardia theta (strain CCMP2712)</name>
    <name type="common">Cryptophyte</name>
    <dbReference type="NCBI Taxonomy" id="905079"/>
    <lineage>
        <taxon>Eukaryota</taxon>
        <taxon>Cryptophyceae</taxon>
        <taxon>Pyrenomonadales</taxon>
        <taxon>Geminigeraceae</taxon>
        <taxon>Guillardia</taxon>
    </lineage>
</organism>
<dbReference type="InterPro" id="IPR001375">
    <property type="entry name" value="Peptidase_S9_cat"/>
</dbReference>
<dbReference type="Proteomes" id="UP000011087">
    <property type="component" value="Unassembled WGS sequence"/>
</dbReference>
<name>L1K1T6_GUITC</name>
<dbReference type="AlphaFoldDB" id="L1K1T6"/>
<evidence type="ECO:0000259" key="2">
    <source>
        <dbReference type="Pfam" id="PF00326"/>
    </source>
</evidence>
<dbReference type="RefSeq" id="XP_005841293.1">
    <property type="nucleotide sequence ID" value="XM_005841236.1"/>
</dbReference>
<evidence type="ECO:0000313" key="5">
    <source>
        <dbReference type="Proteomes" id="UP000011087"/>
    </source>
</evidence>
<dbReference type="InterPro" id="IPR050300">
    <property type="entry name" value="GDXG_lipolytic_enzyme"/>
</dbReference>
<keyword evidence="5" id="KW-1185">Reference proteome</keyword>
<dbReference type="OMA" id="GHLALWC"/>
<dbReference type="EnsemblProtists" id="EKX54313">
    <property type="protein sequence ID" value="EKX54313"/>
    <property type="gene ID" value="GUITHDRAFT_132065"/>
</dbReference>
<dbReference type="GO" id="GO:0008236">
    <property type="term" value="F:serine-type peptidase activity"/>
    <property type="evidence" value="ECO:0007669"/>
    <property type="project" value="InterPro"/>
</dbReference>
<reference evidence="3 5" key="1">
    <citation type="journal article" date="2012" name="Nature">
        <title>Algal genomes reveal evolutionary mosaicism and the fate of nucleomorphs.</title>
        <authorList>
            <consortium name="DOE Joint Genome Institute"/>
            <person name="Curtis B.A."/>
            <person name="Tanifuji G."/>
            <person name="Burki F."/>
            <person name="Gruber A."/>
            <person name="Irimia M."/>
            <person name="Maruyama S."/>
            <person name="Arias M.C."/>
            <person name="Ball S.G."/>
            <person name="Gile G.H."/>
            <person name="Hirakawa Y."/>
            <person name="Hopkins J.F."/>
            <person name="Kuo A."/>
            <person name="Rensing S.A."/>
            <person name="Schmutz J."/>
            <person name="Symeonidi A."/>
            <person name="Elias M."/>
            <person name="Eveleigh R.J."/>
            <person name="Herman E.K."/>
            <person name="Klute M.J."/>
            <person name="Nakayama T."/>
            <person name="Obornik M."/>
            <person name="Reyes-Prieto A."/>
            <person name="Armbrust E.V."/>
            <person name="Aves S.J."/>
            <person name="Beiko R.G."/>
            <person name="Coutinho P."/>
            <person name="Dacks J.B."/>
            <person name="Durnford D.G."/>
            <person name="Fast N.M."/>
            <person name="Green B.R."/>
            <person name="Grisdale C.J."/>
            <person name="Hempel F."/>
            <person name="Henrissat B."/>
            <person name="Hoppner M.P."/>
            <person name="Ishida K."/>
            <person name="Kim E."/>
            <person name="Koreny L."/>
            <person name="Kroth P.G."/>
            <person name="Liu Y."/>
            <person name="Malik S.B."/>
            <person name="Maier U.G."/>
            <person name="McRose D."/>
            <person name="Mock T."/>
            <person name="Neilson J.A."/>
            <person name="Onodera N.T."/>
            <person name="Poole A.M."/>
            <person name="Pritham E.J."/>
            <person name="Richards T.A."/>
            <person name="Rocap G."/>
            <person name="Roy S.W."/>
            <person name="Sarai C."/>
            <person name="Schaack S."/>
            <person name="Shirato S."/>
            <person name="Slamovits C.H."/>
            <person name="Spencer D.F."/>
            <person name="Suzuki S."/>
            <person name="Worden A.Z."/>
            <person name="Zauner S."/>
            <person name="Barry K."/>
            <person name="Bell C."/>
            <person name="Bharti A.K."/>
            <person name="Crow J.A."/>
            <person name="Grimwood J."/>
            <person name="Kramer R."/>
            <person name="Lindquist E."/>
            <person name="Lucas S."/>
            <person name="Salamov A."/>
            <person name="McFadden G.I."/>
            <person name="Lane C.E."/>
            <person name="Keeling P.J."/>
            <person name="Gray M.W."/>
            <person name="Grigoriev I.V."/>
            <person name="Archibald J.M."/>
        </authorList>
    </citation>
    <scope>NUCLEOTIDE SEQUENCE</scope>
    <source>
        <strain evidence="3 5">CCMP2712</strain>
    </source>
</reference>
<reference evidence="5" key="2">
    <citation type="submission" date="2012-11" db="EMBL/GenBank/DDBJ databases">
        <authorList>
            <person name="Kuo A."/>
            <person name="Curtis B.A."/>
            <person name="Tanifuji G."/>
            <person name="Burki F."/>
            <person name="Gruber A."/>
            <person name="Irimia M."/>
            <person name="Maruyama S."/>
            <person name="Arias M.C."/>
            <person name="Ball S.G."/>
            <person name="Gile G.H."/>
            <person name="Hirakawa Y."/>
            <person name="Hopkins J.F."/>
            <person name="Rensing S.A."/>
            <person name="Schmutz J."/>
            <person name="Symeonidi A."/>
            <person name="Elias M."/>
            <person name="Eveleigh R.J."/>
            <person name="Herman E.K."/>
            <person name="Klute M.J."/>
            <person name="Nakayama T."/>
            <person name="Obornik M."/>
            <person name="Reyes-Prieto A."/>
            <person name="Armbrust E.V."/>
            <person name="Aves S.J."/>
            <person name="Beiko R.G."/>
            <person name="Coutinho P."/>
            <person name="Dacks J.B."/>
            <person name="Durnford D.G."/>
            <person name="Fast N.M."/>
            <person name="Green B.R."/>
            <person name="Grisdale C."/>
            <person name="Hempe F."/>
            <person name="Henrissat B."/>
            <person name="Hoppner M.P."/>
            <person name="Ishida K.-I."/>
            <person name="Kim E."/>
            <person name="Koreny L."/>
            <person name="Kroth P.G."/>
            <person name="Liu Y."/>
            <person name="Malik S.-B."/>
            <person name="Maier U.G."/>
            <person name="McRose D."/>
            <person name="Mock T."/>
            <person name="Neilson J.A."/>
            <person name="Onodera N.T."/>
            <person name="Poole A.M."/>
            <person name="Pritham E.J."/>
            <person name="Richards T.A."/>
            <person name="Rocap G."/>
            <person name="Roy S.W."/>
            <person name="Sarai C."/>
            <person name="Schaack S."/>
            <person name="Shirato S."/>
            <person name="Slamovits C.H."/>
            <person name="Spencer D.F."/>
            <person name="Suzuki S."/>
            <person name="Worden A.Z."/>
            <person name="Zauner S."/>
            <person name="Barry K."/>
            <person name="Bell C."/>
            <person name="Bharti A.K."/>
            <person name="Crow J.A."/>
            <person name="Grimwood J."/>
            <person name="Kramer R."/>
            <person name="Lindquist E."/>
            <person name="Lucas S."/>
            <person name="Salamov A."/>
            <person name="McFadden G.I."/>
            <person name="Lane C.E."/>
            <person name="Keeling P.J."/>
            <person name="Gray M.W."/>
            <person name="Grigoriev I.V."/>
            <person name="Archibald J.M."/>
        </authorList>
    </citation>
    <scope>NUCLEOTIDE SEQUENCE</scope>
    <source>
        <strain evidence="5">CCMP2712</strain>
    </source>
</reference>
<evidence type="ECO:0000313" key="4">
    <source>
        <dbReference type="EnsemblProtists" id="EKX54313"/>
    </source>
</evidence>
<dbReference type="GO" id="GO:0006508">
    <property type="term" value="P:proteolysis"/>
    <property type="evidence" value="ECO:0007669"/>
    <property type="project" value="InterPro"/>
</dbReference>
<dbReference type="SUPFAM" id="SSF53474">
    <property type="entry name" value="alpha/beta-Hydrolases"/>
    <property type="match status" value="1"/>
</dbReference>
<evidence type="ECO:0000256" key="1">
    <source>
        <dbReference type="ARBA" id="ARBA00022801"/>
    </source>
</evidence>
<dbReference type="Pfam" id="PF00326">
    <property type="entry name" value="Peptidase_S9"/>
    <property type="match status" value="1"/>
</dbReference>
<proteinExistence type="predicted"/>
<evidence type="ECO:0000313" key="3">
    <source>
        <dbReference type="EMBL" id="EKX54313.1"/>
    </source>
</evidence>
<keyword evidence="1" id="KW-0378">Hydrolase</keyword>
<dbReference type="InterPro" id="IPR029058">
    <property type="entry name" value="AB_hydrolase_fold"/>
</dbReference>
<dbReference type="EMBL" id="JH992967">
    <property type="protein sequence ID" value="EKX54313.1"/>
    <property type="molecule type" value="Genomic_DNA"/>
</dbReference>
<dbReference type="Gene3D" id="3.40.50.1820">
    <property type="entry name" value="alpha/beta hydrolase"/>
    <property type="match status" value="1"/>
</dbReference>
<dbReference type="GeneID" id="17311368"/>
<dbReference type="HOGENOM" id="CLU_012494_10_1_1"/>